<feature type="compositionally biased region" description="Low complexity" evidence="12">
    <location>
        <begin position="468"/>
        <end position="484"/>
    </location>
</feature>
<dbReference type="EMBL" id="CP062008">
    <property type="protein sequence ID" value="QPG69337.1"/>
    <property type="molecule type" value="Genomic_DNA"/>
</dbReference>
<dbReference type="PANTHER" id="PTHR31650">
    <property type="entry name" value="O-ACYLTRANSFERASE (WSD1-LIKE) FAMILY PROTEIN"/>
    <property type="match status" value="1"/>
</dbReference>
<evidence type="ECO:0000256" key="5">
    <source>
        <dbReference type="ARBA" id="ARBA00022516"/>
    </source>
</evidence>
<dbReference type="Proteomes" id="UP000309231">
    <property type="component" value="Chromosome"/>
</dbReference>
<comment type="pathway">
    <text evidence="1 11">Glycerolipid metabolism; triacylglycerol biosynthesis.</text>
</comment>
<dbReference type="RefSeq" id="WP_191295043.1">
    <property type="nucleotide sequence ID" value="NZ_ANBS01000002.1"/>
</dbReference>
<dbReference type="Pfam" id="PF03007">
    <property type="entry name" value="WS_DGAT_cat"/>
    <property type="match status" value="1"/>
</dbReference>
<keyword evidence="6 11" id="KW-0808">Transferase</keyword>
<evidence type="ECO:0000256" key="7">
    <source>
        <dbReference type="ARBA" id="ARBA00022798"/>
    </source>
</evidence>
<evidence type="ECO:0000256" key="2">
    <source>
        <dbReference type="ARBA" id="ARBA00005189"/>
    </source>
</evidence>
<evidence type="ECO:0000256" key="1">
    <source>
        <dbReference type="ARBA" id="ARBA00004771"/>
    </source>
</evidence>
<organism evidence="15 16">
    <name type="scientific">Mycolicibacterium mucogenicum DSM 44124</name>
    <dbReference type="NCBI Taxonomy" id="1226753"/>
    <lineage>
        <taxon>Bacteria</taxon>
        <taxon>Bacillati</taxon>
        <taxon>Actinomycetota</taxon>
        <taxon>Actinomycetes</taxon>
        <taxon>Mycobacteriales</taxon>
        <taxon>Mycobacteriaceae</taxon>
        <taxon>Mycolicibacterium</taxon>
    </lineage>
</organism>
<keyword evidence="16" id="KW-1185">Reference proteome</keyword>
<reference evidence="15 16" key="2">
    <citation type="journal article" date="2019" name="Sci. Rep.">
        <title>Insight into the biology of Mycobacterium mucogenicum and Mycobacterium neoaurum clade members.</title>
        <authorList>
            <person name="Behra P.R.K."/>
            <person name="Pettersson B.M.F."/>
            <person name="Ramesh M."/>
            <person name="Dasgupta S."/>
            <person name="Kirsebom L.A."/>
        </authorList>
    </citation>
    <scope>NUCLEOTIDE SEQUENCE [LARGE SCALE GENOMIC DNA]</scope>
    <source>
        <strain evidence="15 16">DSM 44124</strain>
    </source>
</reference>
<dbReference type="InterPro" id="IPR009721">
    <property type="entry name" value="O-acyltransferase_WSD1_C"/>
</dbReference>
<evidence type="ECO:0000313" key="16">
    <source>
        <dbReference type="Proteomes" id="UP000309231"/>
    </source>
</evidence>
<evidence type="ECO:0000256" key="3">
    <source>
        <dbReference type="ARBA" id="ARBA00009587"/>
    </source>
</evidence>
<evidence type="ECO:0000256" key="12">
    <source>
        <dbReference type="SAM" id="MobiDB-lite"/>
    </source>
</evidence>
<keyword evidence="9 11" id="KW-0012">Acyltransferase</keyword>
<evidence type="ECO:0000256" key="4">
    <source>
        <dbReference type="ARBA" id="ARBA00013244"/>
    </source>
</evidence>
<evidence type="ECO:0000256" key="6">
    <source>
        <dbReference type="ARBA" id="ARBA00022679"/>
    </source>
</evidence>
<dbReference type="InterPro" id="IPR004255">
    <property type="entry name" value="O-acyltransferase_WSD1_N"/>
</dbReference>
<dbReference type="GO" id="GO:0004144">
    <property type="term" value="F:diacylglycerol O-acyltransferase activity"/>
    <property type="evidence" value="ECO:0007669"/>
    <property type="project" value="UniProtKB-EC"/>
</dbReference>
<dbReference type="SUPFAM" id="SSF52777">
    <property type="entry name" value="CoA-dependent acyltransferases"/>
    <property type="match status" value="1"/>
</dbReference>
<reference evidence="15 16" key="1">
    <citation type="journal article" date="2019" name="BMC Evol. Biol.">
        <title>Comparative genomics of Mycobacterium mucogenicum and Mycobacterium neoaurum clade members emphasizing tRNA and non-coding RNA.</title>
        <authorList>
            <person name="Behra P.R.K."/>
            <person name="Pettersson B.M.F."/>
            <person name="Das S."/>
            <person name="Dasgupta S."/>
            <person name="Kirsebom L.A."/>
        </authorList>
    </citation>
    <scope>NUCLEOTIDE SEQUENCE [LARGE SCALE GENOMIC DNA]</scope>
    <source>
        <strain evidence="15 16">DSM 44124</strain>
    </source>
</reference>
<comment type="similarity">
    <text evidence="3 11">Belongs to the long-chain O-acyltransferase family.</text>
</comment>
<evidence type="ECO:0000259" key="14">
    <source>
        <dbReference type="Pfam" id="PF06974"/>
    </source>
</evidence>
<protein>
    <recommendedName>
        <fullName evidence="4 11">Diacylglycerol O-acyltransferase</fullName>
        <ecNumber evidence="4 11">2.3.1.20</ecNumber>
    </recommendedName>
</protein>
<keyword evidence="8 11" id="KW-0443">Lipid metabolism</keyword>
<feature type="domain" description="O-acyltransferase WSD1-like N-terminal" evidence="13">
    <location>
        <begin position="4"/>
        <end position="266"/>
    </location>
</feature>
<name>A0A8E4W2N4_MYCMU</name>
<dbReference type="Pfam" id="PF06974">
    <property type="entry name" value="WS_DGAT_C"/>
    <property type="match status" value="1"/>
</dbReference>
<dbReference type="GO" id="GO:0051701">
    <property type="term" value="P:biological process involved in interaction with host"/>
    <property type="evidence" value="ECO:0007669"/>
    <property type="project" value="TreeGrafter"/>
</dbReference>
<dbReference type="GO" id="GO:0071731">
    <property type="term" value="P:response to nitric oxide"/>
    <property type="evidence" value="ECO:0007669"/>
    <property type="project" value="TreeGrafter"/>
</dbReference>
<evidence type="ECO:0000256" key="8">
    <source>
        <dbReference type="ARBA" id="ARBA00023098"/>
    </source>
</evidence>
<evidence type="ECO:0000256" key="11">
    <source>
        <dbReference type="RuleBase" id="RU361241"/>
    </source>
</evidence>
<keyword evidence="5 11" id="KW-0444">Lipid biosynthesis</keyword>
<feature type="region of interest" description="Disordered" evidence="12">
    <location>
        <begin position="468"/>
        <end position="492"/>
    </location>
</feature>
<dbReference type="GeneID" id="76728986"/>
<dbReference type="AlphaFoldDB" id="A0A8E4W2N4"/>
<sequence length="492" mass="52705">MKRLSGMDAMFLSMEGTEWPQHTLGLMILDPSDAPGFDFEHLRDHLDRRLPYLPSFRRRIQEVPLGLDRPVWVDDPAFKLDYHIHRAALPAPGGEKELADVVGEILARQLNRNQPLWESWFVEGLEGGRVAFIAKTHHSIVDGVSGAGLSSVLCDVTPDAKGPIVDLPDEGEQPRHSSLELFAKGTLSAAATPPKVVQYLGQTVRNAVTTISHLRRDDPPPRPMSAPKTSFNGALSSHRSFAYTSLPVAHIKHVKNGLGVKVNDVILSVVAGALRTYLTKRDALPETPVLATVPMSTRDAGDETPGNHVHTMIASMCTDVEDPVERLSAIHNGMNSAKALAEDLQAGQSIGLTDFAPPVLLNLMFKGFRAAKLEDKLPLASNLIVSNVPGPPIQLYMAGAKIEHIVPVGPLTVGMGINVTVFSYGGNVDVGIQADPDLVEDPWEILEGAKAELDRLLAASGWEEPVAKKSASATKKTGAAVPPGGSSGGSAE</sequence>
<dbReference type="GO" id="GO:0019432">
    <property type="term" value="P:triglyceride biosynthetic process"/>
    <property type="evidence" value="ECO:0007669"/>
    <property type="project" value="UniProtKB-UniPathway"/>
</dbReference>
<dbReference type="GO" id="GO:0006071">
    <property type="term" value="P:glycerol metabolic process"/>
    <property type="evidence" value="ECO:0007669"/>
    <property type="project" value="UniProtKB-KW"/>
</dbReference>
<feature type="domain" description="O-acyltransferase WSD1 C-terminal" evidence="14">
    <location>
        <begin position="306"/>
        <end position="456"/>
    </location>
</feature>
<evidence type="ECO:0000256" key="10">
    <source>
        <dbReference type="ARBA" id="ARBA00048109"/>
    </source>
</evidence>
<accession>A0A8E4W2N4</accession>
<comment type="pathway">
    <text evidence="2">Lipid metabolism.</text>
</comment>
<keyword evidence="7 11" id="KW-0319">Glycerol metabolism</keyword>
<evidence type="ECO:0000313" key="15">
    <source>
        <dbReference type="EMBL" id="QPG69337.1"/>
    </source>
</evidence>
<evidence type="ECO:0000256" key="9">
    <source>
        <dbReference type="ARBA" id="ARBA00023315"/>
    </source>
</evidence>
<dbReference type="InterPro" id="IPR045034">
    <property type="entry name" value="O-acyltransferase_WSD1-like"/>
</dbReference>
<gene>
    <name evidence="15" type="ORF">C1S78_028895</name>
</gene>
<dbReference type="GO" id="GO:0005886">
    <property type="term" value="C:plasma membrane"/>
    <property type="evidence" value="ECO:0007669"/>
    <property type="project" value="TreeGrafter"/>
</dbReference>
<comment type="catalytic activity">
    <reaction evidence="10 11">
        <text>an acyl-CoA + a 1,2-diacyl-sn-glycerol = a triacyl-sn-glycerol + CoA</text>
        <dbReference type="Rhea" id="RHEA:10868"/>
        <dbReference type="ChEBI" id="CHEBI:17815"/>
        <dbReference type="ChEBI" id="CHEBI:57287"/>
        <dbReference type="ChEBI" id="CHEBI:58342"/>
        <dbReference type="ChEBI" id="CHEBI:64615"/>
        <dbReference type="EC" id="2.3.1.20"/>
    </reaction>
</comment>
<dbReference type="EC" id="2.3.1.20" evidence="4 11"/>
<dbReference type="KEGG" id="mmuc:C1S78_028895"/>
<evidence type="ECO:0000259" key="13">
    <source>
        <dbReference type="Pfam" id="PF03007"/>
    </source>
</evidence>
<dbReference type="PANTHER" id="PTHR31650:SF1">
    <property type="entry name" value="WAX ESTER SYNTHASE_DIACYLGLYCEROL ACYLTRANSFERASE 4-RELATED"/>
    <property type="match status" value="1"/>
</dbReference>
<dbReference type="GO" id="GO:0001666">
    <property type="term" value="P:response to hypoxia"/>
    <property type="evidence" value="ECO:0007669"/>
    <property type="project" value="TreeGrafter"/>
</dbReference>
<dbReference type="InterPro" id="IPR014292">
    <property type="entry name" value="Acyl_transf_WS/DGAT"/>
</dbReference>
<dbReference type="UniPathway" id="UPA00282"/>
<dbReference type="NCBIfam" id="TIGR02946">
    <property type="entry name" value="acyl_WS_DGAT"/>
    <property type="match status" value="1"/>
</dbReference>
<proteinExistence type="inferred from homology"/>